<accession>L1KSM0</accession>
<proteinExistence type="predicted"/>
<gene>
    <name evidence="1" type="ORF">STRIP9103_02511</name>
</gene>
<dbReference type="EMBL" id="AEJC01000429">
    <property type="protein sequence ID" value="EKX63470.1"/>
    <property type="molecule type" value="Genomic_DNA"/>
</dbReference>
<dbReference type="AlphaFoldDB" id="L1KSM0"/>
<evidence type="ECO:0000313" key="2">
    <source>
        <dbReference type="Proteomes" id="UP000010411"/>
    </source>
</evidence>
<organism evidence="1 2">
    <name type="scientific">Streptomyces ipomoeae 91-03</name>
    <dbReference type="NCBI Taxonomy" id="698759"/>
    <lineage>
        <taxon>Bacteria</taxon>
        <taxon>Bacillati</taxon>
        <taxon>Actinomycetota</taxon>
        <taxon>Actinomycetes</taxon>
        <taxon>Kitasatosporales</taxon>
        <taxon>Streptomycetaceae</taxon>
        <taxon>Streptomyces</taxon>
    </lineage>
</organism>
<comment type="caution">
    <text evidence="1">The sequence shown here is derived from an EMBL/GenBank/DDBJ whole genome shotgun (WGS) entry which is preliminary data.</text>
</comment>
<keyword evidence="2" id="KW-1185">Reference proteome</keyword>
<evidence type="ECO:0000313" key="1">
    <source>
        <dbReference type="EMBL" id="EKX63470.1"/>
    </source>
</evidence>
<sequence length="19" mass="1929">MLEPLTAHPSGPLTAHLSG</sequence>
<feature type="non-terminal residue" evidence="1">
    <location>
        <position position="19"/>
    </location>
</feature>
<reference evidence="1 2" key="1">
    <citation type="submission" date="2012-11" db="EMBL/GenBank/DDBJ databases">
        <authorList>
            <person name="Huguet-Tapia J.C."/>
            <person name="Durkin A.S."/>
            <person name="Pettis G.S."/>
            <person name="Badger J.H."/>
        </authorList>
    </citation>
    <scope>NUCLEOTIDE SEQUENCE [LARGE SCALE GENOMIC DNA]</scope>
    <source>
        <strain evidence="1 2">91-03</strain>
    </source>
</reference>
<name>L1KSM0_9ACTN</name>
<dbReference type="Proteomes" id="UP000010411">
    <property type="component" value="Unassembled WGS sequence"/>
</dbReference>
<protein>
    <submittedName>
        <fullName evidence="1">Uncharacterized protein</fullName>
    </submittedName>
</protein>